<protein>
    <recommendedName>
        <fullName evidence="4">Lipoprotein</fullName>
    </recommendedName>
</protein>
<name>A0A1G7XJR1_9PSEU</name>
<evidence type="ECO:0000313" key="3">
    <source>
        <dbReference type="Proteomes" id="UP000199623"/>
    </source>
</evidence>
<evidence type="ECO:0008006" key="4">
    <source>
        <dbReference type="Google" id="ProtNLM"/>
    </source>
</evidence>
<sequence>MRNTVACVLVSALAAGCSTPAVEQPAEPAYPAAQSWALDDGVVTETEYRTAIDGFVSCMRKFDYDVTDPVLSPIDGLTLLYDLHPTGDPDTWNKNLDGCDSSFVSQIEPVYVEARTQVMEPSLRDATAQCLAERGADLGGEERNVKNFVDTTGNSDNIVMRCVSDAMKRLFPDYPGFLKIRW</sequence>
<dbReference type="AlphaFoldDB" id="A0A1G7XJR1"/>
<feature type="chain" id="PRO_5039610215" description="Lipoprotein" evidence="1">
    <location>
        <begin position="24"/>
        <end position="182"/>
    </location>
</feature>
<reference evidence="3" key="1">
    <citation type="submission" date="2016-10" db="EMBL/GenBank/DDBJ databases">
        <authorList>
            <person name="Varghese N."/>
            <person name="Submissions S."/>
        </authorList>
    </citation>
    <scope>NUCLEOTIDE SEQUENCE [LARGE SCALE GENOMIC DNA]</scope>
    <source>
        <strain evidence="3">CGMCC 4.3506</strain>
    </source>
</reference>
<proteinExistence type="predicted"/>
<keyword evidence="1" id="KW-0732">Signal</keyword>
<dbReference type="PROSITE" id="PS51257">
    <property type="entry name" value="PROKAR_LIPOPROTEIN"/>
    <property type="match status" value="1"/>
</dbReference>
<evidence type="ECO:0000256" key="1">
    <source>
        <dbReference type="SAM" id="SignalP"/>
    </source>
</evidence>
<organism evidence="2 3">
    <name type="scientific">Lentzea fradiae</name>
    <dbReference type="NCBI Taxonomy" id="200378"/>
    <lineage>
        <taxon>Bacteria</taxon>
        <taxon>Bacillati</taxon>
        <taxon>Actinomycetota</taxon>
        <taxon>Actinomycetes</taxon>
        <taxon>Pseudonocardiales</taxon>
        <taxon>Pseudonocardiaceae</taxon>
        <taxon>Lentzea</taxon>
    </lineage>
</organism>
<accession>A0A1G7XJR1</accession>
<dbReference type="EMBL" id="FNCC01000012">
    <property type="protein sequence ID" value="SDG84407.1"/>
    <property type="molecule type" value="Genomic_DNA"/>
</dbReference>
<gene>
    <name evidence="2" type="ORF">SAMN05216553_11255</name>
</gene>
<keyword evidence="3" id="KW-1185">Reference proteome</keyword>
<feature type="signal peptide" evidence="1">
    <location>
        <begin position="1"/>
        <end position="23"/>
    </location>
</feature>
<dbReference type="Proteomes" id="UP000199623">
    <property type="component" value="Unassembled WGS sequence"/>
</dbReference>
<evidence type="ECO:0000313" key="2">
    <source>
        <dbReference type="EMBL" id="SDG84407.1"/>
    </source>
</evidence>